<feature type="region of interest" description="Disordered" evidence="1">
    <location>
        <begin position="1"/>
        <end position="48"/>
    </location>
</feature>
<dbReference type="AlphaFoldDB" id="D3GY91"/>
<evidence type="ECO:0000313" key="2">
    <source>
        <dbReference type="EMBL" id="CBG33592.1"/>
    </source>
</evidence>
<dbReference type="HOGENOM" id="CLU_2092960_0_0_6"/>
<accession>D3GY91</accession>
<evidence type="ECO:0000313" key="3">
    <source>
        <dbReference type="Proteomes" id="UP000001407"/>
    </source>
</evidence>
<dbReference type="KEGG" id="elo:EC042_0769"/>
<organism evidence="2 3">
    <name type="scientific">Escherichia coli O44:H18 (strain 042 / EAEC)</name>
    <dbReference type="NCBI Taxonomy" id="216592"/>
    <lineage>
        <taxon>Bacteria</taxon>
        <taxon>Pseudomonadati</taxon>
        <taxon>Pseudomonadota</taxon>
        <taxon>Gammaproteobacteria</taxon>
        <taxon>Enterobacterales</taxon>
        <taxon>Enterobacteriaceae</taxon>
        <taxon>Escherichia</taxon>
    </lineage>
</organism>
<gene>
    <name evidence="2" type="ordered locus">EC042_0769</name>
</gene>
<protein>
    <submittedName>
        <fullName evidence="2">Uncharacterized protein</fullName>
    </submittedName>
</protein>
<evidence type="ECO:0000256" key="1">
    <source>
        <dbReference type="SAM" id="MobiDB-lite"/>
    </source>
</evidence>
<feature type="region of interest" description="Disordered" evidence="1">
    <location>
        <begin position="67"/>
        <end position="101"/>
    </location>
</feature>
<dbReference type="Proteomes" id="UP000001407">
    <property type="component" value="Chromosome"/>
</dbReference>
<dbReference type="EMBL" id="FN554766">
    <property type="protein sequence ID" value="CBG33592.1"/>
    <property type="molecule type" value="Genomic_DNA"/>
</dbReference>
<name>D3GY91_ECO44</name>
<sequence length="116" mass="12952">MLSAILKDSNLQQVRVERSETTEQLAATARRASEASHPARPTNVKKRPKGAFLLSAILKDSNLQQVRVERSETTEPLAATARRASEASHPARPTNVKKRPKGAFLLFRHPQFHFVT</sequence>
<reference evidence="2 3" key="1">
    <citation type="journal article" date="2010" name="PLoS ONE">
        <title>Complete genome sequence and comparative metabolic profiling of the prototypical enteroaggregative Escherichia coli strain 042.</title>
        <authorList>
            <person name="Chaudhuri R.R."/>
            <person name="Sebaihia M."/>
            <person name="Hobman J.L."/>
            <person name="Webber M.A."/>
            <person name="Leyton D.L."/>
            <person name="Goldberg M.D."/>
            <person name="Cunningham A.F."/>
            <person name="Scott-Tucker A."/>
            <person name="Ferguson P.R."/>
            <person name="Thomas C.M."/>
            <person name="Frankel G."/>
            <person name="Tang C.M."/>
            <person name="Dudley E.G."/>
            <person name="Roberts I.S."/>
            <person name="Rasko D.A."/>
            <person name="Pallen M.J."/>
            <person name="Parkhill J."/>
            <person name="Nataro J.P."/>
            <person name="Thomson N.R."/>
            <person name="Henderson I.R."/>
        </authorList>
    </citation>
    <scope>NUCLEOTIDE SEQUENCE [LARGE SCALE GENOMIC DNA]</scope>
    <source>
        <strain evidence="3">042 / EAEC</strain>
    </source>
</reference>
<proteinExistence type="predicted"/>